<evidence type="ECO:0000256" key="12">
    <source>
        <dbReference type="ARBA" id="ARBA00049091"/>
    </source>
</evidence>
<evidence type="ECO:0000256" key="1">
    <source>
        <dbReference type="ARBA" id="ARBA00003330"/>
    </source>
</evidence>
<dbReference type="EC" id="1.11.1.24" evidence="3"/>
<comment type="function">
    <text evidence="1">Thiol-specific peroxidase that catalyzes the reduction of hydrogen peroxide and organic hydroperoxides to water and alcohols, respectively. Plays a role in cell protection against oxidative stress by detoxifying peroxides and as sensor of hydrogen peroxide-mediated signaling events.</text>
</comment>
<dbReference type="PANTHER" id="PTHR42801">
    <property type="entry name" value="THIOREDOXIN-DEPENDENT PEROXIDE REDUCTASE"/>
    <property type="match status" value="1"/>
</dbReference>
<keyword evidence="8" id="KW-0676">Redox-active center</keyword>
<dbReference type="Proteomes" id="UP000199459">
    <property type="component" value="Unassembled WGS sequence"/>
</dbReference>
<evidence type="ECO:0000259" key="14">
    <source>
        <dbReference type="PROSITE" id="PS51352"/>
    </source>
</evidence>
<dbReference type="InterPro" id="IPR013766">
    <property type="entry name" value="Thioredoxin_domain"/>
</dbReference>
<keyword evidence="7" id="KW-1015">Disulfide bond</keyword>
<keyword evidence="5" id="KW-0049">Antioxidant</keyword>
<dbReference type="GO" id="GO:0008379">
    <property type="term" value="F:thioredoxin peroxidase activity"/>
    <property type="evidence" value="ECO:0007669"/>
    <property type="project" value="TreeGrafter"/>
</dbReference>
<evidence type="ECO:0000256" key="7">
    <source>
        <dbReference type="ARBA" id="ARBA00023157"/>
    </source>
</evidence>
<evidence type="ECO:0000256" key="13">
    <source>
        <dbReference type="PIRSR" id="PIRSR000239-1"/>
    </source>
</evidence>
<dbReference type="Gene3D" id="3.40.30.10">
    <property type="entry name" value="Glutaredoxin"/>
    <property type="match status" value="1"/>
</dbReference>
<dbReference type="GO" id="GO:0005737">
    <property type="term" value="C:cytoplasm"/>
    <property type="evidence" value="ECO:0007669"/>
    <property type="project" value="TreeGrafter"/>
</dbReference>
<evidence type="ECO:0000313" key="16">
    <source>
        <dbReference type="Proteomes" id="UP000199459"/>
    </source>
</evidence>
<dbReference type="AlphaFoldDB" id="A0A1H8I6D2"/>
<evidence type="ECO:0000256" key="2">
    <source>
        <dbReference type="ARBA" id="ARBA00011245"/>
    </source>
</evidence>
<organism evidence="15 16">
    <name type="scientific">Nitrosomonas marina</name>
    <dbReference type="NCBI Taxonomy" id="917"/>
    <lineage>
        <taxon>Bacteria</taxon>
        <taxon>Pseudomonadati</taxon>
        <taxon>Pseudomonadota</taxon>
        <taxon>Betaproteobacteria</taxon>
        <taxon>Nitrosomonadales</taxon>
        <taxon>Nitrosomonadaceae</taxon>
        <taxon>Nitrosomonas</taxon>
    </lineage>
</organism>
<dbReference type="GO" id="GO:0045454">
    <property type="term" value="P:cell redox homeostasis"/>
    <property type="evidence" value="ECO:0007669"/>
    <property type="project" value="TreeGrafter"/>
</dbReference>
<dbReference type="InterPro" id="IPR000866">
    <property type="entry name" value="AhpC/TSA"/>
</dbReference>
<feature type="active site" description="Cysteine sulfenic acid (-SOH) intermediate; for peroxidase activity" evidence="13">
    <location>
        <position position="45"/>
    </location>
</feature>
<dbReference type="RefSeq" id="WP_090634456.1">
    <property type="nucleotide sequence ID" value="NZ_FOCP01000029.1"/>
</dbReference>
<sequence length="154" mass="17650">MPTINQTVDNFKLPSTGSKTFSLSESTAGKHLVVYFYPKDDTPGCTVEGENFRDKYPDFIQLNCEVVGISRDSIQSHEKFKEKMNFPFELLSDSDETVCKQFDVIKMKNMYGKQVRGIERSTFVIDAKGILRKEWRGVKVPGHVEEVLDFVRTL</sequence>
<keyword evidence="4" id="KW-0575">Peroxidase</keyword>
<evidence type="ECO:0000256" key="9">
    <source>
        <dbReference type="ARBA" id="ARBA00032824"/>
    </source>
</evidence>
<dbReference type="Pfam" id="PF00578">
    <property type="entry name" value="AhpC-TSA"/>
    <property type="match status" value="1"/>
</dbReference>
<evidence type="ECO:0000256" key="5">
    <source>
        <dbReference type="ARBA" id="ARBA00022862"/>
    </source>
</evidence>
<dbReference type="InterPro" id="IPR050924">
    <property type="entry name" value="Peroxiredoxin_BCP/PrxQ"/>
</dbReference>
<dbReference type="GO" id="GO:0034599">
    <property type="term" value="P:cellular response to oxidative stress"/>
    <property type="evidence" value="ECO:0007669"/>
    <property type="project" value="TreeGrafter"/>
</dbReference>
<dbReference type="SUPFAM" id="SSF52833">
    <property type="entry name" value="Thioredoxin-like"/>
    <property type="match status" value="1"/>
</dbReference>
<dbReference type="OrthoDB" id="9812811at2"/>
<keyword evidence="6" id="KW-0560">Oxidoreductase</keyword>
<comment type="subunit">
    <text evidence="2">Monomer.</text>
</comment>
<feature type="domain" description="Thioredoxin" evidence="14">
    <location>
        <begin position="2"/>
        <end position="154"/>
    </location>
</feature>
<evidence type="ECO:0000256" key="11">
    <source>
        <dbReference type="ARBA" id="ARBA00042639"/>
    </source>
</evidence>
<dbReference type="FunFam" id="3.40.30.10:FF:000007">
    <property type="entry name" value="Thioredoxin-dependent thiol peroxidase"/>
    <property type="match status" value="1"/>
</dbReference>
<protein>
    <recommendedName>
        <fullName evidence="3">thioredoxin-dependent peroxiredoxin</fullName>
        <ecNumber evidence="3">1.11.1.24</ecNumber>
    </recommendedName>
    <alternativeName>
        <fullName evidence="9">Thioredoxin peroxidase</fullName>
    </alternativeName>
    <alternativeName>
        <fullName evidence="11">Thioredoxin-dependent peroxiredoxin Bcp</fullName>
    </alternativeName>
</protein>
<evidence type="ECO:0000256" key="6">
    <source>
        <dbReference type="ARBA" id="ARBA00023002"/>
    </source>
</evidence>
<dbReference type="EMBL" id="FOCP01000029">
    <property type="protein sequence ID" value="SEN64213.1"/>
    <property type="molecule type" value="Genomic_DNA"/>
</dbReference>
<dbReference type="PROSITE" id="PS51352">
    <property type="entry name" value="THIOREDOXIN_2"/>
    <property type="match status" value="1"/>
</dbReference>
<accession>A0A1H8I6D2</accession>
<evidence type="ECO:0000313" key="15">
    <source>
        <dbReference type="EMBL" id="SEN64213.1"/>
    </source>
</evidence>
<comment type="catalytic activity">
    <reaction evidence="12">
        <text>a hydroperoxide + [thioredoxin]-dithiol = an alcohol + [thioredoxin]-disulfide + H2O</text>
        <dbReference type="Rhea" id="RHEA:62620"/>
        <dbReference type="Rhea" id="RHEA-COMP:10698"/>
        <dbReference type="Rhea" id="RHEA-COMP:10700"/>
        <dbReference type="ChEBI" id="CHEBI:15377"/>
        <dbReference type="ChEBI" id="CHEBI:29950"/>
        <dbReference type="ChEBI" id="CHEBI:30879"/>
        <dbReference type="ChEBI" id="CHEBI:35924"/>
        <dbReference type="ChEBI" id="CHEBI:50058"/>
        <dbReference type="EC" id="1.11.1.24"/>
    </reaction>
</comment>
<dbReference type="PIRSF" id="PIRSF000239">
    <property type="entry name" value="AHPC"/>
    <property type="match status" value="1"/>
</dbReference>
<gene>
    <name evidence="15" type="ORF">SAMN05216325_12936</name>
</gene>
<proteinExistence type="inferred from homology"/>
<evidence type="ECO:0000256" key="4">
    <source>
        <dbReference type="ARBA" id="ARBA00022559"/>
    </source>
</evidence>
<dbReference type="CDD" id="cd03017">
    <property type="entry name" value="PRX_BCP"/>
    <property type="match status" value="1"/>
</dbReference>
<evidence type="ECO:0000256" key="10">
    <source>
        <dbReference type="ARBA" id="ARBA00038489"/>
    </source>
</evidence>
<dbReference type="InterPro" id="IPR036249">
    <property type="entry name" value="Thioredoxin-like_sf"/>
</dbReference>
<evidence type="ECO:0000256" key="3">
    <source>
        <dbReference type="ARBA" id="ARBA00013017"/>
    </source>
</evidence>
<dbReference type="InterPro" id="IPR024706">
    <property type="entry name" value="Peroxiredoxin_AhpC-typ"/>
</dbReference>
<dbReference type="PANTHER" id="PTHR42801:SF4">
    <property type="entry name" value="AHPC_TSA FAMILY PROTEIN"/>
    <property type="match status" value="1"/>
</dbReference>
<name>A0A1H8I6D2_9PROT</name>
<evidence type="ECO:0000256" key="8">
    <source>
        <dbReference type="ARBA" id="ARBA00023284"/>
    </source>
</evidence>
<comment type="similarity">
    <text evidence="10">Belongs to the peroxiredoxin family. BCP/PrxQ subfamily.</text>
</comment>
<dbReference type="STRING" id="917.SAMN05216326_12951"/>
<reference evidence="15 16" key="1">
    <citation type="submission" date="2016-10" db="EMBL/GenBank/DDBJ databases">
        <authorList>
            <person name="de Groot N.N."/>
        </authorList>
    </citation>
    <scope>NUCLEOTIDE SEQUENCE [LARGE SCALE GENOMIC DNA]</scope>
    <source>
        <strain evidence="15 16">Nm22</strain>
    </source>
</reference>